<dbReference type="FunFam" id="1.10.10.60:FF:000028">
    <property type="entry name" value="Paired box protein Pax-6"/>
    <property type="match status" value="1"/>
</dbReference>
<feature type="region of interest" description="Disordered" evidence="13">
    <location>
        <begin position="229"/>
        <end position="257"/>
    </location>
</feature>
<evidence type="ECO:0000259" key="15">
    <source>
        <dbReference type="PROSITE" id="PS51057"/>
    </source>
</evidence>
<dbReference type="InterPro" id="IPR043565">
    <property type="entry name" value="PAX_fam"/>
</dbReference>
<evidence type="ECO:0000256" key="7">
    <source>
        <dbReference type="ARBA" id="ARBA00023155"/>
    </source>
</evidence>
<dbReference type="GO" id="GO:0000978">
    <property type="term" value="F:RNA polymerase II cis-regulatory region sequence-specific DNA binding"/>
    <property type="evidence" value="ECO:0007669"/>
    <property type="project" value="UniProtKB-ARBA"/>
</dbReference>
<organism evidence="16 17">
    <name type="scientific">Varroa destructor</name>
    <name type="common">Honeybee mite</name>
    <dbReference type="NCBI Taxonomy" id="109461"/>
    <lineage>
        <taxon>Eukaryota</taxon>
        <taxon>Metazoa</taxon>
        <taxon>Ecdysozoa</taxon>
        <taxon>Arthropoda</taxon>
        <taxon>Chelicerata</taxon>
        <taxon>Arachnida</taxon>
        <taxon>Acari</taxon>
        <taxon>Parasitiformes</taxon>
        <taxon>Mesostigmata</taxon>
        <taxon>Gamasina</taxon>
        <taxon>Dermanyssoidea</taxon>
        <taxon>Varroidae</taxon>
        <taxon>Varroa</taxon>
    </lineage>
</organism>
<dbReference type="InterPro" id="IPR036388">
    <property type="entry name" value="WH-like_DNA-bd_sf"/>
</dbReference>
<evidence type="ECO:0000256" key="6">
    <source>
        <dbReference type="ARBA" id="ARBA00023125"/>
    </source>
</evidence>
<evidence type="ECO:0000256" key="10">
    <source>
        <dbReference type="ARBA" id="ARBA00044108"/>
    </source>
</evidence>
<dbReference type="GO" id="GO:0050877">
    <property type="term" value="P:nervous system process"/>
    <property type="evidence" value="ECO:0007669"/>
    <property type="project" value="UniProtKB-ARBA"/>
</dbReference>
<comment type="subcellular location">
    <subcellularLocation>
        <location evidence="1 11 12">Nucleus</location>
    </subcellularLocation>
</comment>
<dbReference type="InterPro" id="IPR001523">
    <property type="entry name" value="Paired_dom"/>
</dbReference>
<feature type="domain" description="Paired" evidence="15">
    <location>
        <begin position="32"/>
        <end position="158"/>
    </location>
</feature>
<keyword evidence="9 11" id="KW-0539">Nucleus</keyword>
<dbReference type="GO" id="GO:0010628">
    <property type="term" value="P:positive regulation of gene expression"/>
    <property type="evidence" value="ECO:0007669"/>
    <property type="project" value="UniProtKB-ARBA"/>
</dbReference>
<keyword evidence="7 11" id="KW-0371">Homeobox</keyword>
<protein>
    <recommendedName>
        <fullName evidence="10">Paired box protein Pax-6</fullName>
    </recommendedName>
</protein>
<feature type="compositionally biased region" description="Low complexity" evidence="13">
    <location>
        <begin position="396"/>
        <end position="410"/>
    </location>
</feature>
<evidence type="ECO:0000256" key="5">
    <source>
        <dbReference type="ARBA" id="ARBA00023015"/>
    </source>
</evidence>
<dbReference type="InterPro" id="IPR043182">
    <property type="entry name" value="PAIRED_DNA-bd_dom"/>
</dbReference>
<keyword evidence="17" id="KW-1185">Reference proteome</keyword>
<sequence>MEASLVLPHSKDIYKGCHVSSGTHLIGPTEPGHSGINQLGGVYVNGRPLPDSTRQKIVELAHSGARPCDISRILQVSNGCVSKILGRYYETGSIRPRAIGGSKPRVATPDVVNKIADYKRECPSIFAWEIRDRLLSEGVCNNDNVPSVSSINRVLRNIAAQKEQHSTSGSPNATLGSADVACAASPTNVCDKLRMLNGSSWPPTTHNPWYHPGNGGLFGGLTATAAPSAGYNPTHAGGHGAHSGHLSPAPKHSPLPLQTSVAPPTALPGSLHSVHLNGDTKKAEDLCDSDLDCGGSAAGDASSLDGDSLGSAVSDEAAARLRLKRKLQRNRTSFTMDQIDALEKEFERTHYPDVFARERLAGKIDLPEARIQVWFSNRRAKWRREEKLRNQRGPEASPAASAASVASAVSLTDHEHAAADSPPLALSTAAATAAAATAGSPHSSLINNMSSVSVSLLAAAPSATNGRTPNSALQTALEPLSASPPRGPASAGQLNPATAGGFANLYNHPHIGHDSYGSISQFTAYGSGPMGNACLQQNSYITGHGHRTYDSLYGSVQRGHGQHGSSGSVGAPQFPSVNSPPSNTASTGVISAGVSVPVQVPGEASDLTPASYWSRLQ</sequence>
<dbReference type="GO" id="GO:0007417">
    <property type="term" value="P:central nervous system development"/>
    <property type="evidence" value="ECO:0007669"/>
    <property type="project" value="UniProtKB-ARBA"/>
</dbReference>
<feature type="region of interest" description="Disordered" evidence="13">
    <location>
        <begin position="555"/>
        <end position="588"/>
    </location>
</feature>
<dbReference type="Proteomes" id="UP000594260">
    <property type="component" value="Unplaced"/>
</dbReference>
<dbReference type="PANTHER" id="PTHR45636">
    <property type="entry name" value="PAIRED BOX PROTEIN PAX-6-RELATED-RELATED"/>
    <property type="match status" value="1"/>
</dbReference>
<dbReference type="EnsemblMetazoa" id="XM_022812038">
    <property type="protein sequence ID" value="XP_022667773"/>
    <property type="gene ID" value="LOC111253103"/>
</dbReference>
<dbReference type="SMART" id="SM00351">
    <property type="entry name" value="PAX"/>
    <property type="match status" value="1"/>
</dbReference>
<feature type="region of interest" description="Disordered" evidence="13">
    <location>
        <begin position="386"/>
        <end position="422"/>
    </location>
</feature>
<feature type="DNA-binding region" description="Homeobox" evidence="11">
    <location>
        <begin position="327"/>
        <end position="386"/>
    </location>
</feature>
<evidence type="ECO:0000256" key="13">
    <source>
        <dbReference type="SAM" id="MobiDB-lite"/>
    </source>
</evidence>
<evidence type="ECO:0000256" key="3">
    <source>
        <dbReference type="ARBA" id="ARBA00022473"/>
    </source>
</evidence>
<evidence type="ECO:0000259" key="14">
    <source>
        <dbReference type="PROSITE" id="PS50071"/>
    </source>
</evidence>
<dbReference type="InterPro" id="IPR017970">
    <property type="entry name" value="Homeobox_CS"/>
</dbReference>
<dbReference type="SMART" id="SM00389">
    <property type="entry name" value="HOX"/>
    <property type="match status" value="1"/>
</dbReference>
<dbReference type="Pfam" id="PF00292">
    <property type="entry name" value="PAX"/>
    <property type="match status" value="1"/>
</dbReference>
<dbReference type="FunFam" id="1.10.10.10:FF:000003">
    <property type="entry name" value="Paired box protein Pax-6"/>
    <property type="match status" value="1"/>
</dbReference>
<dbReference type="FunFam" id="1.10.10.10:FF:000069">
    <property type="entry name" value="Paired box protein Pax-6"/>
    <property type="match status" value="1"/>
</dbReference>
<dbReference type="GO" id="GO:0000981">
    <property type="term" value="F:DNA-binding transcription factor activity, RNA polymerase II-specific"/>
    <property type="evidence" value="ECO:0007669"/>
    <property type="project" value="InterPro"/>
</dbReference>
<dbReference type="PROSITE" id="PS00027">
    <property type="entry name" value="HOMEOBOX_1"/>
    <property type="match status" value="1"/>
</dbReference>
<evidence type="ECO:0000256" key="4">
    <source>
        <dbReference type="ARBA" id="ARBA00022724"/>
    </source>
</evidence>
<evidence type="ECO:0000313" key="16">
    <source>
        <dbReference type="EnsemblMetazoa" id="XP_022667773"/>
    </source>
</evidence>
<comment type="similarity">
    <text evidence="2">Belongs to the paired homeobox family.</text>
</comment>
<dbReference type="Gene3D" id="1.10.10.10">
    <property type="entry name" value="Winged helix-like DNA-binding domain superfamily/Winged helix DNA-binding domain"/>
    <property type="match status" value="2"/>
</dbReference>
<dbReference type="RefSeq" id="XP_022667773.1">
    <property type="nucleotide sequence ID" value="XM_022812038.1"/>
</dbReference>
<dbReference type="GeneID" id="111253103"/>
<reference evidence="16" key="1">
    <citation type="submission" date="2021-01" db="UniProtKB">
        <authorList>
            <consortium name="EnsemblMetazoa"/>
        </authorList>
    </citation>
    <scope>IDENTIFICATION</scope>
</reference>
<dbReference type="CDD" id="cd00131">
    <property type="entry name" value="PAX"/>
    <property type="match status" value="1"/>
</dbReference>
<dbReference type="PROSITE" id="PS00034">
    <property type="entry name" value="PAIRED_1"/>
    <property type="match status" value="1"/>
</dbReference>
<evidence type="ECO:0000256" key="12">
    <source>
        <dbReference type="RuleBase" id="RU000682"/>
    </source>
</evidence>
<dbReference type="InterPro" id="IPR009057">
    <property type="entry name" value="Homeodomain-like_sf"/>
</dbReference>
<keyword evidence="8" id="KW-0804">Transcription</keyword>
<keyword evidence="4" id="KW-0563">Paired box</keyword>
<dbReference type="GO" id="GO:0051240">
    <property type="term" value="P:positive regulation of multicellular organismal process"/>
    <property type="evidence" value="ECO:0007669"/>
    <property type="project" value="UniProtKB-ARBA"/>
</dbReference>
<dbReference type="PRINTS" id="PR00027">
    <property type="entry name" value="PAIREDBOX"/>
</dbReference>
<dbReference type="Gene3D" id="1.10.10.60">
    <property type="entry name" value="Homeodomain-like"/>
    <property type="match status" value="1"/>
</dbReference>
<feature type="domain" description="Homeobox" evidence="14">
    <location>
        <begin position="325"/>
        <end position="385"/>
    </location>
</feature>
<dbReference type="GO" id="GO:0005634">
    <property type="term" value="C:nucleus"/>
    <property type="evidence" value="ECO:0007669"/>
    <property type="project" value="UniProtKB-SubCell"/>
</dbReference>
<keyword evidence="3" id="KW-0217">Developmental protein</keyword>
<keyword evidence="6 11" id="KW-0238">DNA-binding</keyword>
<evidence type="ECO:0000256" key="1">
    <source>
        <dbReference type="ARBA" id="ARBA00004123"/>
    </source>
</evidence>
<dbReference type="CDD" id="cd00086">
    <property type="entry name" value="homeodomain"/>
    <property type="match status" value="1"/>
</dbReference>
<accession>A0A7M7MIN5</accession>
<dbReference type="PROSITE" id="PS50071">
    <property type="entry name" value="HOMEOBOX_2"/>
    <property type="match status" value="1"/>
</dbReference>
<dbReference type="Pfam" id="PF00046">
    <property type="entry name" value="Homeodomain"/>
    <property type="match status" value="1"/>
</dbReference>
<dbReference type="GO" id="GO:0000785">
    <property type="term" value="C:chromatin"/>
    <property type="evidence" value="ECO:0007669"/>
    <property type="project" value="UniProtKB-ARBA"/>
</dbReference>
<evidence type="ECO:0000256" key="9">
    <source>
        <dbReference type="ARBA" id="ARBA00023242"/>
    </source>
</evidence>
<dbReference type="InterPro" id="IPR001356">
    <property type="entry name" value="HD"/>
</dbReference>
<dbReference type="AlphaFoldDB" id="A0A7M7MIN5"/>
<dbReference type="GO" id="GO:0009653">
    <property type="term" value="P:anatomical structure morphogenesis"/>
    <property type="evidence" value="ECO:0007669"/>
    <property type="project" value="UniProtKB-ARBA"/>
</dbReference>
<feature type="compositionally biased region" description="Polar residues" evidence="13">
    <location>
        <begin position="575"/>
        <end position="588"/>
    </location>
</feature>
<dbReference type="PROSITE" id="PS51057">
    <property type="entry name" value="PAIRED_2"/>
    <property type="match status" value="1"/>
</dbReference>
<evidence type="ECO:0000256" key="2">
    <source>
        <dbReference type="ARBA" id="ARBA00005733"/>
    </source>
</evidence>
<dbReference type="SUPFAM" id="SSF46689">
    <property type="entry name" value="Homeodomain-like"/>
    <property type="match status" value="2"/>
</dbReference>
<name>A0A7M7MIN5_VARDE</name>
<keyword evidence="5" id="KW-0805">Transcription regulation</keyword>
<feature type="compositionally biased region" description="Low complexity" evidence="13">
    <location>
        <begin position="555"/>
        <end position="570"/>
    </location>
</feature>
<proteinExistence type="inferred from homology"/>
<dbReference type="PANTHER" id="PTHR45636:SF41">
    <property type="entry name" value="PAIRED BOX PROTEIN PAX-6-RELATED"/>
    <property type="match status" value="1"/>
</dbReference>
<evidence type="ECO:0000256" key="11">
    <source>
        <dbReference type="PROSITE-ProRule" id="PRU00108"/>
    </source>
</evidence>
<evidence type="ECO:0000313" key="17">
    <source>
        <dbReference type="Proteomes" id="UP000594260"/>
    </source>
</evidence>
<dbReference type="GO" id="GO:0045944">
    <property type="term" value="P:positive regulation of transcription by RNA polymerase II"/>
    <property type="evidence" value="ECO:0007669"/>
    <property type="project" value="UniProtKB-ARBA"/>
</dbReference>
<evidence type="ECO:0000256" key="8">
    <source>
        <dbReference type="ARBA" id="ARBA00023163"/>
    </source>
</evidence>